<dbReference type="HAMAP" id="MF_01440">
    <property type="entry name" value="CheD"/>
    <property type="match status" value="1"/>
</dbReference>
<dbReference type="Pfam" id="PF03975">
    <property type="entry name" value="CheD"/>
    <property type="match status" value="1"/>
</dbReference>
<dbReference type="EC" id="3.5.1.44" evidence="3"/>
<dbReference type="Proteomes" id="UP000566711">
    <property type="component" value="Unassembled WGS sequence"/>
</dbReference>
<reference evidence="4 5" key="1">
    <citation type="submission" date="2020-07" db="EMBL/GenBank/DDBJ databases">
        <title>Novel species isolated from subtropical streams in China.</title>
        <authorList>
            <person name="Lu H."/>
        </authorList>
    </citation>
    <scope>NUCLEOTIDE SEQUENCE [LARGE SCALE GENOMIC DNA]</scope>
    <source>
        <strain evidence="4 5">FT3S</strain>
    </source>
</reference>
<dbReference type="Gene3D" id="3.30.1330.200">
    <property type="match status" value="1"/>
</dbReference>
<dbReference type="RefSeq" id="WP_182219995.1">
    <property type="nucleotide sequence ID" value="NZ_JACEZS010000021.1"/>
</dbReference>
<comment type="function">
    <text evidence="3">Probably deamidates glutamine residues to glutamate on methyl-accepting chemotaxis receptors (MCPs), playing an important role in chemotaxis.</text>
</comment>
<dbReference type="PANTHER" id="PTHR35147:SF3">
    <property type="entry name" value="CHEMORECEPTOR GLUTAMINE DEAMIDASE CHED 1-RELATED"/>
    <property type="match status" value="1"/>
</dbReference>
<proteinExistence type="inferred from homology"/>
<dbReference type="InterPro" id="IPR038592">
    <property type="entry name" value="CheD-like_sf"/>
</dbReference>
<dbReference type="EMBL" id="JACEZS010000021">
    <property type="protein sequence ID" value="MBA5607793.1"/>
    <property type="molecule type" value="Genomic_DNA"/>
</dbReference>
<gene>
    <name evidence="3" type="primary">cheD</name>
    <name evidence="4" type="ORF">H3H36_20775</name>
</gene>
<evidence type="ECO:0000256" key="2">
    <source>
        <dbReference type="ARBA" id="ARBA00022801"/>
    </source>
</evidence>
<evidence type="ECO:0000313" key="5">
    <source>
        <dbReference type="Proteomes" id="UP000566711"/>
    </source>
</evidence>
<dbReference type="GO" id="GO:0050568">
    <property type="term" value="F:protein-glutamine glutaminase activity"/>
    <property type="evidence" value="ECO:0007669"/>
    <property type="project" value="UniProtKB-UniRule"/>
</dbReference>
<sequence length="180" mass="19476">MQRAHRVTDIFLLPGQYFVGNQVHRIRTVLGSCVSITLWHARRRVGAMSHSVLPAPDSVRAGQPDARYCADALEMMLRDLAALGAAPGECQAKVFGGASMFAQPLLGDGHDIGRRNGELALRLLRERHIPVASESLYGHGHRRIVFSVASGDVWSQQVAASSAAPYRARDGERGRLAGAV</sequence>
<keyword evidence="5" id="KW-1185">Reference proteome</keyword>
<dbReference type="AlphaFoldDB" id="A0A7W2EKX5"/>
<comment type="caution">
    <text evidence="4">The sequence shown here is derived from an EMBL/GenBank/DDBJ whole genome shotgun (WGS) entry which is preliminary data.</text>
</comment>
<dbReference type="GO" id="GO:0006935">
    <property type="term" value="P:chemotaxis"/>
    <property type="evidence" value="ECO:0007669"/>
    <property type="project" value="UniProtKB-UniRule"/>
</dbReference>
<dbReference type="CDD" id="cd16352">
    <property type="entry name" value="CheD"/>
    <property type="match status" value="1"/>
</dbReference>
<dbReference type="InterPro" id="IPR011324">
    <property type="entry name" value="Cytotoxic_necrot_fac-like_cat"/>
</dbReference>
<dbReference type="SUPFAM" id="SSF64438">
    <property type="entry name" value="CNF1/YfiH-like putative cysteine hydrolases"/>
    <property type="match status" value="1"/>
</dbReference>
<evidence type="ECO:0000256" key="3">
    <source>
        <dbReference type="HAMAP-Rule" id="MF_01440"/>
    </source>
</evidence>
<dbReference type="InterPro" id="IPR005659">
    <property type="entry name" value="Chemorcpt_Glu_NH3ase_CheD"/>
</dbReference>
<comment type="similarity">
    <text evidence="3">Belongs to the CheD family.</text>
</comment>
<organism evidence="4 5">
    <name type="scientific">Rugamonas fusca</name>
    <dbReference type="NCBI Taxonomy" id="2758568"/>
    <lineage>
        <taxon>Bacteria</taxon>
        <taxon>Pseudomonadati</taxon>
        <taxon>Pseudomonadota</taxon>
        <taxon>Betaproteobacteria</taxon>
        <taxon>Burkholderiales</taxon>
        <taxon>Oxalobacteraceae</taxon>
        <taxon>Telluria group</taxon>
        <taxon>Rugamonas</taxon>
    </lineage>
</organism>
<accession>A0A7W2EKX5</accession>
<dbReference type="PANTHER" id="PTHR35147">
    <property type="entry name" value="CHEMORECEPTOR GLUTAMINE DEAMIDASE CHED-RELATED"/>
    <property type="match status" value="1"/>
</dbReference>
<name>A0A7W2EKX5_9BURK</name>
<keyword evidence="2 3" id="KW-0378">Hydrolase</keyword>
<evidence type="ECO:0000313" key="4">
    <source>
        <dbReference type="EMBL" id="MBA5607793.1"/>
    </source>
</evidence>
<comment type="catalytic activity">
    <reaction evidence="3">
        <text>L-glutaminyl-[protein] + H2O = L-glutamyl-[protein] + NH4(+)</text>
        <dbReference type="Rhea" id="RHEA:16441"/>
        <dbReference type="Rhea" id="RHEA-COMP:10207"/>
        <dbReference type="Rhea" id="RHEA-COMP:10208"/>
        <dbReference type="ChEBI" id="CHEBI:15377"/>
        <dbReference type="ChEBI" id="CHEBI:28938"/>
        <dbReference type="ChEBI" id="CHEBI:29973"/>
        <dbReference type="ChEBI" id="CHEBI:30011"/>
        <dbReference type="EC" id="3.5.1.44"/>
    </reaction>
</comment>
<protein>
    <recommendedName>
        <fullName evidence="3">Probable chemoreceptor glutamine deamidase CheD</fullName>
        <ecNumber evidence="3">3.5.1.44</ecNumber>
    </recommendedName>
</protein>
<keyword evidence="1 3" id="KW-0145">Chemotaxis</keyword>
<evidence type="ECO:0000256" key="1">
    <source>
        <dbReference type="ARBA" id="ARBA00022500"/>
    </source>
</evidence>